<evidence type="ECO:0000313" key="1">
    <source>
        <dbReference type="EMBL" id="AUV62031.1"/>
    </source>
</evidence>
<protein>
    <submittedName>
        <fullName evidence="1">Uncharacterized protein</fullName>
    </submittedName>
</protein>
<evidence type="ECO:0000313" key="2">
    <source>
        <dbReference type="Proteomes" id="UP000240744"/>
    </source>
</evidence>
<keyword evidence="2" id="KW-1185">Reference proteome</keyword>
<dbReference type="Proteomes" id="UP000240744">
    <property type="component" value="Segment"/>
</dbReference>
<gene>
    <name evidence="1" type="ORF">JX_gp72</name>
</gene>
<proteinExistence type="predicted"/>
<accession>A0A2K9VI54</accession>
<reference evidence="1" key="1">
    <citation type="submission" date="2018-04" db="EMBL/GenBank/DDBJ databases">
        <title>Biology of a Novel Mycobacteriophage, SWU2, Isolated from Chinese Soil.</title>
        <authorList>
            <person name="Li C."/>
            <person name="Gu Y."/>
        </authorList>
    </citation>
    <scope>NUCLEOTIDE SEQUENCE</scope>
</reference>
<organism evidence="1 2">
    <name type="scientific">Mycobacterium phage SWU2</name>
    <dbReference type="NCBI Taxonomy" id="2077150"/>
    <lineage>
        <taxon>Viruses</taxon>
        <taxon>Duplodnaviria</taxon>
        <taxon>Heunggongvirae</taxon>
        <taxon>Uroviricota</taxon>
        <taxon>Caudoviricetes</taxon>
        <taxon>Timshelvirus</taxon>
        <taxon>Timshelvirus SWU2</taxon>
    </lineage>
</organism>
<dbReference type="EMBL" id="MG793454">
    <property type="protein sequence ID" value="AUV62031.1"/>
    <property type="molecule type" value="Genomic_DNA"/>
</dbReference>
<sequence length="37" mass="4025">MNIKQAIIPNASTDPLGRALALIVTPDGWEYVLQSDL</sequence>
<name>A0A2K9VI54_9CAUD</name>